<dbReference type="InterPro" id="IPR015915">
    <property type="entry name" value="Kelch-typ_b-propeller"/>
</dbReference>
<accession>A0A391NME7</accession>
<dbReference type="AlphaFoldDB" id="A0A391NME7"/>
<evidence type="ECO:0000256" key="1">
    <source>
        <dbReference type="SAM" id="MobiDB-lite"/>
    </source>
</evidence>
<evidence type="ECO:0000313" key="2">
    <source>
        <dbReference type="EMBL" id="GCA63024.1"/>
    </source>
</evidence>
<evidence type="ECO:0008006" key="4">
    <source>
        <dbReference type="Google" id="ProtNLM"/>
    </source>
</evidence>
<protein>
    <recommendedName>
        <fullName evidence="4">Kelch-type beta propeller</fullName>
    </recommendedName>
</protein>
<feature type="region of interest" description="Disordered" evidence="1">
    <location>
        <begin position="354"/>
        <end position="379"/>
    </location>
</feature>
<keyword evidence="3" id="KW-1185">Reference proteome</keyword>
<dbReference type="OrthoDB" id="9973021at2759"/>
<dbReference type="SUPFAM" id="SSF117281">
    <property type="entry name" value="Kelch motif"/>
    <property type="match status" value="1"/>
</dbReference>
<organism evidence="2 3">
    <name type="scientific">Kipferlia bialata</name>
    <dbReference type="NCBI Taxonomy" id="797122"/>
    <lineage>
        <taxon>Eukaryota</taxon>
        <taxon>Metamonada</taxon>
        <taxon>Carpediemonas-like organisms</taxon>
        <taxon>Kipferlia</taxon>
    </lineage>
</organism>
<dbReference type="EMBL" id="BDIP01002066">
    <property type="protein sequence ID" value="GCA63024.1"/>
    <property type="molecule type" value="Genomic_DNA"/>
</dbReference>
<dbReference type="Gene3D" id="2.120.10.80">
    <property type="entry name" value="Kelch-type beta propeller"/>
    <property type="match status" value="1"/>
</dbReference>
<sequence length="379" mass="42814">MERLPWYTDVSTHPALRKGERVINISAASLGENRVMTTTISIPIREVHDLRPTVNTSWQILTLSDSEPNQSISSETISGPPNAKGVIDTQLVRVADTVVAYGSNMPSRGCSCCNRRGCWFMWVYSIATCEWREMPYVDGDSPCLRQGPVLFSIGDSLVLTGGLPYGERLPKTDTWEWSLQTHTWTYKGECDAIPTVRILQGSTSGDTFHAFKREYRSEEFYHVQYCRGTWNEVPDLWGRSLLGVAYPKEFWSGCTKAVSLSDQYQLVIHQRRGRGDTPYITECVVRDCISLDVVPLEVLSVDEAIEKAAFLFVNPETLLIVCPHTHIVVTLDPSILSRFHSSMVGYPDFCDRERDDPTLEDSDSYSYSYSDLTDSEDED</sequence>
<gene>
    <name evidence="2" type="ORF">KIPB_007374</name>
</gene>
<comment type="caution">
    <text evidence="2">The sequence shown here is derived from an EMBL/GenBank/DDBJ whole genome shotgun (WGS) entry which is preliminary data.</text>
</comment>
<reference evidence="2 3" key="1">
    <citation type="journal article" date="2018" name="PLoS ONE">
        <title>The draft genome of Kipferlia bialata reveals reductive genome evolution in fornicate parasites.</title>
        <authorList>
            <person name="Tanifuji G."/>
            <person name="Takabayashi S."/>
            <person name="Kume K."/>
            <person name="Takagi M."/>
            <person name="Nakayama T."/>
            <person name="Kamikawa R."/>
            <person name="Inagaki Y."/>
            <person name="Hashimoto T."/>
        </authorList>
    </citation>
    <scope>NUCLEOTIDE SEQUENCE [LARGE SCALE GENOMIC DNA]</scope>
    <source>
        <strain evidence="2">NY0173</strain>
    </source>
</reference>
<name>A0A391NME7_9EUKA</name>
<evidence type="ECO:0000313" key="3">
    <source>
        <dbReference type="Proteomes" id="UP000265618"/>
    </source>
</evidence>
<proteinExistence type="predicted"/>
<dbReference type="Proteomes" id="UP000265618">
    <property type="component" value="Unassembled WGS sequence"/>
</dbReference>